<proteinExistence type="predicted"/>
<evidence type="ECO:0000313" key="2">
    <source>
        <dbReference type="Proteomes" id="UP000492821"/>
    </source>
</evidence>
<reference evidence="3" key="2">
    <citation type="submission" date="2020-10" db="UniProtKB">
        <authorList>
            <consortium name="WormBaseParasite"/>
        </authorList>
    </citation>
    <scope>IDENTIFICATION</scope>
</reference>
<evidence type="ECO:0000256" key="1">
    <source>
        <dbReference type="SAM" id="Phobius"/>
    </source>
</evidence>
<dbReference type="AlphaFoldDB" id="A0A7E4VQ78"/>
<accession>A0A7E4VQ78</accession>
<keyword evidence="1" id="KW-0812">Transmembrane</keyword>
<dbReference type="WBParaSite" id="Pan_g23305.t1">
    <property type="protein sequence ID" value="Pan_g23305.t1"/>
    <property type="gene ID" value="Pan_g23305"/>
</dbReference>
<keyword evidence="2" id="KW-1185">Reference proteome</keyword>
<protein>
    <submittedName>
        <fullName evidence="3">Ovule protein</fullName>
    </submittedName>
</protein>
<name>A0A7E4VQ78_PANRE</name>
<evidence type="ECO:0000313" key="3">
    <source>
        <dbReference type="WBParaSite" id="Pan_g23305.t1"/>
    </source>
</evidence>
<sequence length="87" mass="9990">MMVIIVGYAVSINASCIHRYVHISLSYNFISMLHVVFVMFVNSLLDQNIVRSNPTSEYELLEMIHAKNPTIYGYLKASHIPKLTFLQ</sequence>
<keyword evidence="1" id="KW-1133">Transmembrane helix</keyword>
<reference evidence="2" key="1">
    <citation type="journal article" date="2013" name="Genetics">
        <title>The draft genome and transcriptome of Panagrellus redivivus are shaped by the harsh demands of a free-living lifestyle.</title>
        <authorList>
            <person name="Srinivasan J."/>
            <person name="Dillman A.R."/>
            <person name="Macchietto M.G."/>
            <person name="Heikkinen L."/>
            <person name="Lakso M."/>
            <person name="Fracchia K.M."/>
            <person name="Antoshechkin I."/>
            <person name="Mortazavi A."/>
            <person name="Wong G."/>
            <person name="Sternberg P.W."/>
        </authorList>
    </citation>
    <scope>NUCLEOTIDE SEQUENCE [LARGE SCALE GENOMIC DNA]</scope>
    <source>
        <strain evidence="2">MT8872</strain>
    </source>
</reference>
<organism evidence="2 3">
    <name type="scientific">Panagrellus redivivus</name>
    <name type="common">Microworm</name>
    <dbReference type="NCBI Taxonomy" id="6233"/>
    <lineage>
        <taxon>Eukaryota</taxon>
        <taxon>Metazoa</taxon>
        <taxon>Ecdysozoa</taxon>
        <taxon>Nematoda</taxon>
        <taxon>Chromadorea</taxon>
        <taxon>Rhabditida</taxon>
        <taxon>Tylenchina</taxon>
        <taxon>Panagrolaimomorpha</taxon>
        <taxon>Panagrolaimoidea</taxon>
        <taxon>Panagrolaimidae</taxon>
        <taxon>Panagrellus</taxon>
    </lineage>
</organism>
<feature type="transmembrane region" description="Helical" evidence="1">
    <location>
        <begin position="24"/>
        <end position="45"/>
    </location>
</feature>
<dbReference type="Proteomes" id="UP000492821">
    <property type="component" value="Unassembled WGS sequence"/>
</dbReference>
<keyword evidence="1" id="KW-0472">Membrane</keyword>